<dbReference type="UniPathway" id="UPA00048">
    <property type="reaction ID" value="UER00070"/>
</dbReference>
<dbReference type="InterPro" id="IPR005671">
    <property type="entry name" value="LeuA_bact_synth"/>
</dbReference>
<name>A0A2T4PYX6_STAWA</name>
<keyword evidence="10 11" id="KW-0100">Branched-chain amino acid biosynthesis</keyword>
<dbReference type="NCBIfam" id="NF002086">
    <property type="entry name" value="PRK00915.1-3"/>
    <property type="match status" value="1"/>
</dbReference>
<evidence type="ECO:0000256" key="8">
    <source>
        <dbReference type="ARBA" id="ARBA00022723"/>
    </source>
</evidence>
<dbReference type="InterPro" id="IPR000891">
    <property type="entry name" value="PYR_CT"/>
</dbReference>
<evidence type="ECO:0000256" key="4">
    <source>
        <dbReference type="ARBA" id="ARBA00018198"/>
    </source>
</evidence>
<dbReference type="InterPro" id="IPR054691">
    <property type="entry name" value="LeuA/HCS_post-cat"/>
</dbReference>
<dbReference type="RefSeq" id="WP_107532913.1">
    <property type="nucleotide sequence ID" value="NZ_PZEV01000035.1"/>
</dbReference>
<dbReference type="SMART" id="SM00917">
    <property type="entry name" value="LeuA_dimer"/>
    <property type="match status" value="1"/>
</dbReference>
<comment type="caution">
    <text evidence="13">The sequence shown here is derived from an EMBL/GenBank/DDBJ whole genome shotgun (WGS) entry which is preliminary data.</text>
</comment>
<feature type="binding site" evidence="11">
    <location>
        <position position="202"/>
    </location>
    <ligand>
        <name>Mn(2+)</name>
        <dbReference type="ChEBI" id="CHEBI:29035"/>
    </ligand>
</feature>
<evidence type="ECO:0000256" key="3">
    <source>
        <dbReference type="ARBA" id="ARBA00012973"/>
    </source>
</evidence>
<dbReference type="GO" id="GO:0009098">
    <property type="term" value="P:L-leucine biosynthetic process"/>
    <property type="evidence" value="ECO:0007669"/>
    <property type="project" value="UniProtKB-UniRule"/>
</dbReference>
<dbReference type="AlphaFoldDB" id="A0A2T4PYX6"/>
<dbReference type="Gene3D" id="3.20.20.70">
    <property type="entry name" value="Aldolase class I"/>
    <property type="match status" value="1"/>
</dbReference>
<dbReference type="Pfam" id="PF22617">
    <property type="entry name" value="HCS_D2"/>
    <property type="match status" value="1"/>
</dbReference>
<keyword evidence="7 11" id="KW-0808">Transferase</keyword>
<comment type="subunit">
    <text evidence="11">Homodimer.</text>
</comment>
<dbReference type="FunFam" id="3.30.160.270:FF:000003">
    <property type="entry name" value="2-isopropylmalate synthase"/>
    <property type="match status" value="1"/>
</dbReference>
<evidence type="ECO:0000313" key="14">
    <source>
        <dbReference type="Proteomes" id="UP000240717"/>
    </source>
</evidence>
<dbReference type="Gene3D" id="3.30.160.270">
    <property type="match status" value="1"/>
</dbReference>
<dbReference type="FunFam" id="3.20.20.70:FF:000010">
    <property type="entry name" value="2-isopropylmalate synthase"/>
    <property type="match status" value="1"/>
</dbReference>
<comment type="cofactor">
    <cofactor evidence="11">
        <name>Mn(2+)</name>
        <dbReference type="ChEBI" id="CHEBI:29035"/>
    </cofactor>
</comment>
<keyword evidence="8 11" id="KW-0479">Metal-binding</keyword>
<dbReference type="InterPro" id="IPR013709">
    <property type="entry name" value="2-isopropylmalate_synth_dimer"/>
</dbReference>
<evidence type="ECO:0000256" key="10">
    <source>
        <dbReference type="ARBA" id="ARBA00023304"/>
    </source>
</evidence>
<evidence type="ECO:0000313" key="13">
    <source>
        <dbReference type="EMBL" id="PTI50217.1"/>
    </source>
</evidence>
<feature type="binding site" evidence="11">
    <location>
        <position position="204"/>
    </location>
    <ligand>
        <name>Mn(2+)</name>
        <dbReference type="ChEBI" id="CHEBI:29035"/>
    </ligand>
</feature>
<dbReference type="PANTHER" id="PTHR10277:SF9">
    <property type="entry name" value="2-ISOPROPYLMALATE SYNTHASE 1, CHLOROPLASTIC-RELATED"/>
    <property type="match status" value="1"/>
</dbReference>
<evidence type="ECO:0000256" key="5">
    <source>
        <dbReference type="ARBA" id="ARBA00022430"/>
    </source>
</evidence>
<dbReference type="NCBIfam" id="NF002088">
    <property type="entry name" value="PRK00915.1-5"/>
    <property type="match status" value="1"/>
</dbReference>
<dbReference type="HAMAP" id="MF_01025">
    <property type="entry name" value="LeuA_type1"/>
    <property type="match status" value="1"/>
</dbReference>
<evidence type="ECO:0000259" key="12">
    <source>
        <dbReference type="PROSITE" id="PS50991"/>
    </source>
</evidence>
<dbReference type="Gene3D" id="1.10.238.260">
    <property type="match status" value="1"/>
</dbReference>
<keyword evidence="5 11" id="KW-0432">Leucine biosynthesis</keyword>
<evidence type="ECO:0000256" key="9">
    <source>
        <dbReference type="ARBA" id="ARBA00023211"/>
    </source>
</evidence>
<feature type="region of interest" description="Regulatory domain" evidence="11">
    <location>
        <begin position="391"/>
        <end position="511"/>
    </location>
</feature>
<dbReference type="GO" id="GO:0003985">
    <property type="term" value="F:acetyl-CoA C-acetyltransferase activity"/>
    <property type="evidence" value="ECO:0007669"/>
    <property type="project" value="UniProtKB-UniRule"/>
</dbReference>
<organism evidence="13 14">
    <name type="scientific">Staphylococcus warneri</name>
    <dbReference type="NCBI Taxonomy" id="1292"/>
    <lineage>
        <taxon>Bacteria</taxon>
        <taxon>Bacillati</taxon>
        <taxon>Bacillota</taxon>
        <taxon>Bacilli</taxon>
        <taxon>Bacillales</taxon>
        <taxon>Staphylococcaceae</taxon>
        <taxon>Staphylococcus</taxon>
    </lineage>
</organism>
<dbReference type="FunFam" id="1.10.238.260:FF:000001">
    <property type="entry name" value="2-isopropylmalate synthase"/>
    <property type="match status" value="1"/>
</dbReference>
<feature type="domain" description="Pyruvate carboxyltransferase" evidence="12">
    <location>
        <begin position="5"/>
        <end position="267"/>
    </location>
</feature>
<reference evidence="13 14" key="1">
    <citation type="journal article" date="2016" name="Front. Microbiol.">
        <title>Comprehensive Phylogenetic Analysis of Bovine Non-aureus Staphylococci Species Based on Whole-Genome Sequencing.</title>
        <authorList>
            <person name="Naushad S."/>
            <person name="Barkema H.W."/>
            <person name="Luby C."/>
            <person name="Condas L.A."/>
            <person name="Nobrega D.B."/>
            <person name="Carson D.A."/>
            <person name="De Buck J."/>
        </authorList>
    </citation>
    <scope>NUCLEOTIDE SEQUENCE [LARGE SCALE GENOMIC DNA]</scope>
    <source>
        <strain evidence="13 14">SNUC 2993</strain>
    </source>
</reference>
<feature type="binding site" evidence="11">
    <location>
        <position position="238"/>
    </location>
    <ligand>
        <name>Mn(2+)</name>
        <dbReference type="ChEBI" id="CHEBI:29035"/>
    </ligand>
</feature>
<evidence type="ECO:0000256" key="1">
    <source>
        <dbReference type="ARBA" id="ARBA00004689"/>
    </source>
</evidence>
<proteinExistence type="inferred from homology"/>
<dbReference type="GO" id="GO:0030145">
    <property type="term" value="F:manganese ion binding"/>
    <property type="evidence" value="ECO:0007669"/>
    <property type="project" value="UniProtKB-UniRule"/>
</dbReference>
<dbReference type="CDD" id="cd07940">
    <property type="entry name" value="DRE_TIM_IPMS"/>
    <property type="match status" value="1"/>
</dbReference>
<comment type="pathway">
    <text evidence="1 11">Amino-acid biosynthesis; L-leucine biosynthesis; L-leucine from 3-methyl-2-oxobutanoate: step 1/4.</text>
</comment>
<comment type="similarity">
    <text evidence="2 11">Belongs to the alpha-IPM synthase/homocitrate synthase family. LeuA type 1 subfamily.</text>
</comment>
<dbReference type="EC" id="2.3.3.13" evidence="3 11"/>
<protein>
    <recommendedName>
        <fullName evidence="4 11">2-isopropylmalate synthase</fullName>
        <ecNumber evidence="3 11">2.3.3.13</ecNumber>
    </recommendedName>
    <alternativeName>
        <fullName evidence="11">Alpha-IPM synthase</fullName>
    </alternativeName>
    <alternativeName>
        <fullName evidence="11">Alpha-isopropylmalate synthase</fullName>
    </alternativeName>
</protein>
<dbReference type="PANTHER" id="PTHR10277">
    <property type="entry name" value="HOMOCITRATE SYNTHASE-RELATED"/>
    <property type="match status" value="1"/>
</dbReference>
<dbReference type="InterPro" id="IPR036230">
    <property type="entry name" value="LeuA_allosteric_dom_sf"/>
</dbReference>
<dbReference type="EMBL" id="PZEV01000035">
    <property type="protein sequence ID" value="PTI50217.1"/>
    <property type="molecule type" value="Genomic_DNA"/>
</dbReference>
<keyword evidence="11" id="KW-0963">Cytoplasm</keyword>
<keyword evidence="9 11" id="KW-0464">Manganese</keyword>
<evidence type="ECO:0000256" key="11">
    <source>
        <dbReference type="HAMAP-Rule" id="MF_01025"/>
    </source>
</evidence>
<comment type="function">
    <text evidence="11">Catalyzes the condensation of the acetyl group of acetyl-CoA with 3-methyl-2-oxobutanoate (2-ketoisovalerate) to form 3-carboxy-3-hydroxy-4-methylpentanoate (2-isopropylmalate).</text>
</comment>
<gene>
    <name evidence="11" type="primary">leuA</name>
    <name evidence="13" type="ORF">BU085_09820</name>
</gene>
<dbReference type="STRING" id="1194526.A284_04155"/>
<keyword evidence="6 11" id="KW-0028">Amino-acid biosynthesis</keyword>
<accession>A0A2T4PYX6</accession>
<dbReference type="PROSITE" id="PS50991">
    <property type="entry name" value="PYR_CT"/>
    <property type="match status" value="1"/>
</dbReference>
<evidence type="ECO:0000256" key="2">
    <source>
        <dbReference type="ARBA" id="ARBA00009396"/>
    </source>
</evidence>
<feature type="binding site" evidence="11">
    <location>
        <position position="14"/>
    </location>
    <ligand>
        <name>Mn(2+)</name>
        <dbReference type="ChEBI" id="CHEBI:29035"/>
    </ligand>
</feature>
<evidence type="ECO:0000256" key="7">
    <source>
        <dbReference type="ARBA" id="ARBA00022679"/>
    </source>
</evidence>
<dbReference type="GO" id="GO:0005737">
    <property type="term" value="C:cytoplasm"/>
    <property type="evidence" value="ECO:0007669"/>
    <property type="project" value="UniProtKB-UniRule"/>
</dbReference>
<dbReference type="InterPro" id="IPR050073">
    <property type="entry name" value="2-IPM_HCS-like"/>
</dbReference>
<sequence length="511" mass="56093">MSSHIQIFDTTLRDGEQTPGVNFTFDERLKIAQQLERWGVDVIEAGFPASSTGSFKSVEAISKALTTTAVCGLARCIKSDIDAVYEATKHAAKPLVHVFIATSPIHLEHKLKMTQEEVLDSIKEHVTYAKQLFDIVQFSPEDATRTDMDFLIKSVQTAVDAGATIINIPDTVGFSYPNEYGQIFKTLTESVQSDNEIIYSSHCHDDLGMAVANSLAAIEGGARRIEGTVNGIGERAGNAALEEVALALYVRKDHYGIESQIDLKETKKTSDLISRYAGIRVPRNKAIVGQNAFSHESGIHQDGILKHRETYEIITPQLVGVSTTELPLGKLSGKHAFAEKLKALGYDISPDDQINLFKQFKSIADKKKSVSDRDIHALIQGSEHEQSAIYQLEALQLQFVSNGLQSAVVVIKDKDGNIYQDSSIGTGSIVAIYNAVDRIFKRETELIDYRIDSVTEGTDAQAEVHVNLVIDNKEVNGIGIDHDILKASCKAYIEAHAKYVADAKEKEGIQS</sequence>
<dbReference type="Proteomes" id="UP000240717">
    <property type="component" value="Unassembled WGS sequence"/>
</dbReference>
<comment type="catalytic activity">
    <reaction evidence="11">
        <text>3-methyl-2-oxobutanoate + acetyl-CoA + H2O = (2S)-2-isopropylmalate + CoA + H(+)</text>
        <dbReference type="Rhea" id="RHEA:21524"/>
        <dbReference type="ChEBI" id="CHEBI:1178"/>
        <dbReference type="ChEBI" id="CHEBI:11851"/>
        <dbReference type="ChEBI" id="CHEBI:15377"/>
        <dbReference type="ChEBI" id="CHEBI:15378"/>
        <dbReference type="ChEBI" id="CHEBI:57287"/>
        <dbReference type="ChEBI" id="CHEBI:57288"/>
        <dbReference type="EC" id="2.3.3.13"/>
    </reaction>
</comment>
<dbReference type="Pfam" id="PF00682">
    <property type="entry name" value="HMGL-like"/>
    <property type="match status" value="1"/>
</dbReference>
<dbReference type="SUPFAM" id="SSF51569">
    <property type="entry name" value="Aldolase"/>
    <property type="match status" value="1"/>
</dbReference>
<dbReference type="GO" id="GO:0003852">
    <property type="term" value="F:2-isopropylmalate synthase activity"/>
    <property type="evidence" value="ECO:0007669"/>
    <property type="project" value="UniProtKB-UniRule"/>
</dbReference>
<evidence type="ECO:0000256" key="6">
    <source>
        <dbReference type="ARBA" id="ARBA00022605"/>
    </source>
</evidence>
<dbReference type="SUPFAM" id="SSF110921">
    <property type="entry name" value="2-isopropylmalate synthase LeuA, allosteric (dimerisation) domain"/>
    <property type="match status" value="1"/>
</dbReference>
<dbReference type="Pfam" id="PF08502">
    <property type="entry name" value="LeuA_dimer"/>
    <property type="match status" value="1"/>
</dbReference>
<dbReference type="InterPro" id="IPR013785">
    <property type="entry name" value="Aldolase_TIM"/>
</dbReference>
<dbReference type="NCBIfam" id="TIGR00973">
    <property type="entry name" value="leuA_bact"/>
    <property type="match status" value="1"/>
</dbReference>